<keyword evidence="2" id="KW-1185">Reference proteome</keyword>
<name>A0AAD6RBL5_9ROSI</name>
<proteinExistence type="predicted"/>
<dbReference type="AlphaFoldDB" id="A0AAD6RBL5"/>
<reference evidence="1" key="1">
    <citation type="journal article" date="2023" name="Mol. Ecol. Resour.">
        <title>Chromosome-level genome assembly of a triploid poplar Populus alba 'Berolinensis'.</title>
        <authorList>
            <person name="Chen S."/>
            <person name="Yu Y."/>
            <person name="Wang X."/>
            <person name="Wang S."/>
            <person name="Zhang T."/>
            <person name="Zhou Y."/>
            <person name="He R."/>
            <person name="Meng N."/>
            <person name="Wang Y."/>
            <person name="Liu W."/>
            <person name="Liu Z."/>
            <person name="Liu J."/>
            <person name="Guo Q."/>
            <person name="Huang H."/>
            <person name="Sederoff R.R."/>
            <person name="Wang G."/>
            <person name="Qu G."/>
            <person name="Chen S."/>
        </authorList>
    </citation>
    <scope>NUCLEOTIDE SEQUENCE</scope>
    <source>
        <strain evidence="1">SC-2020</strain>
    </source>
</reference>
<dbReference type="EMBL" id="JAQIZT010000002">
    <property type="protein sequence ID" value="KAJ7005732.1"/>
    <property type="molecule type" value="Genomic_DNA"/>
</dbReference>
<comment type="caution">
    <text evidence="1">The sequence shown here is derived from an EMBL/GenBank/DDBJ whole genome shotgun (WGS) entry which is preliminary data.</text>
</comment>
<protein>
    <submittedName>
        <fullName evidence="1">Uncharacterized protein</fullName>
    </submittedName>
</protein>
<sequence length="49" mass="5155">MPVKKMYSVCAVPAGDVEQGGNGIVKVTAVVQGSKYIERACTLARSIDN</sequence>
<dbReference type="Proteomes" id="UP001164929">
    <property type="component" value="Chromosome 2"/>
</dbReference>
<evidence type="ECO:0000313" key="2">
    <source>
        <dbReference type="Proteomes" id="UP001164929"/>
    </source>
</evidence>
<accession>A0AAD6RBL5</accession>
<evidence type="ECO:0000313" key="1">
    <source>
        <dbReference type="EMBL" id="KAJ7005732.1"/>
    </source>
</evidence>
<organism evidence="1 2">
    <name type="scientific">Populus alba x Populus x berolinensis</name>
    <dbReference type="NCBI Taxonomy" id="444605"/>
    <lineage>
        <taxon>Eukaryota</taxon>
        <taxon>Viridiplantae</taxon>
        <taxon>Streptophyta</taxon>
        <taxon>Embryophyta</taxon>
        <taxon>Tracheophyta</taxon>
        <taxon>Spermatophyta</taxon>
        <taxon>Magnoliopsida</taxon>
        <taxon>eudicotyledons</taxon>
        <taxon>Gunneridae</taxon>
        <taxon>Pentapetalae</taxon>
        <taxon>rosids</taxon>
        <taxon>fabids</taxon>
        <taxon>Malpighiales</taxon>
        <taxon>Salicaceae</taxon>
        <taxon>Saliceae</taxon>
        <taxon>Populus</taxon>
    </lineage>
</organism>
<gene>
    <name evidence="1" type="ORF">NC653_005142</name>
</gene>